<keyword evidence="1" id="KW-0833">Ubl conjugation pathway</keyword>
<evidence type="ECO:0000313" key="4">
    <source>
        <dbReference type="EMBL" id="PHT53028.1"/>
    </source>
</evidence>
<gene>
    <name evidence="4" type="ORF">CQW23_07490</name>
</gene>
<reference evidence="4 5" key="1">
    <citation type="journal article" date="2017" name="Genome Biol.">
        <title>New reference genome sequences of hot pepper reveal the massive evolution of plant disease-resistance genes by retroduplication.</title>
        <authorList>
            <person name="Kim S."/>
            <person name="Park J."/>
            <person name="Yeom S.I."/>
            <person name="Kim Y.M."/>
            <person name="Seo E."/>
            <person name="Kim K.T."/>
            <person name="Kim M.S."/>
            <person name="Lee J.M."/>
            <person name="Cheong K."/>
            <person name="Shin H.S."/>
            <person name="Kim S.B."/>
            <person name="Han K."/>
            <person name="Lee J."/>
            <person name="Park M."/>
            <person name="Lee H.A."/>
            <person name="Lee H.Y."/>
            <person name="Lee Y."/>
            <person name="Oh S."/>
            <person name="Lee J.H."/>
            <person name="Choi E."/>
            <person name="Choi E."/>
            <person name="Lee S.E."/>
            <person name="Jeon J."/>
            <person name="Kim H."/>
            <person name="Choi G."/>
            <person name="Song H."/>
            <person name="Lee J."/>
            <person name="Lee S.C."/>
            <person name="Kwon J.K."/>
            <person name="Lee H.Y."/>
            <person name="Koo N."/>
            <person name="Hong Y."/>
            <person name="Kim R.W."/>
            <person name="Kang W.H."/>
            <person name="Huh J.H."/>
            <person name="Kang B.C."/>
            <person name="Yang T.J."/>
            <person name="Lee Y.H."/>
            <person name="Bennetzen J.L."/>
            <person name="Choi D."/>
        </authorList>
    </citation>
    <scope>NUCLEOTIDE SEQUENCE [LARGE SCALE GENOMIC DNA]</scope>
    <source>
        <strain evidence="5">cv. PBC81</strain>
    </source>
</reference>
<dbReference type="UniPathway" id="UPA00143"/>
<protein>
    <recommendedName>
        <fullName evidence="3">NPH3 domain-containing protein</fullName>
    </recommendedName>
</protein>
<dbReference type="InterPro" id="IPR043454">
    <property type="entry name" value="NPH3/RPT2-like"/>
</dbReference>
<dbReference type="PANTHER" id="PTHR32370">
    <property type="entry name" value="OS12G0117600 PROTEIN"/>
    <property type="match status" value="1"/>
</dbReference>
<evidence type="ECO:0000313" key="5">
    <source>
        <dbReference type="Proteomes" id="UP000224567"/>
    </source>
</evidence>
<dbReference type="Proteomes" id="UP000224567">
    <property type="component" value="Unassembled WGS sequence"/>
</dbReference>
<keyword evidence="5" id="KW-1185">Reference proteome</keyword>
<organism evidence="4 5">
    <name type="scientific">Capsicum baccatum</name>
    <name type="common">Peruvian pepper</name>
    <dbReference type="NCBI Taxonomy" id="33114"/>
    <lineage>
        <taxon>Eukaryota</taxon>
        <taxon>Viridiplantae</taxon>
        <taxon>Streptophyta</taxon>
        <taxon>Embryophyta</taxon>
        <taxon>Tracheophyta</taxon>
        <taxon>Spermatophyta</taxon>
        <taxon>Magnoliopsida</taxon>
        <taxon>eudicotyledons</taxon>
        <taxon>Gunneridae</taxon>
        <taxon>Pentapetalae</taxon>
        <taxon>asterids</taxon>
        <taxon>lamiids</taxon>
        <taxon>Solanales</taxon>
        <taxon>Solanaceae</taxon>
        <taxon>Solanoideae</taxon>
        <taxon>Capsiceae</taxon>
        <taxon>Capsicum</taxon>
    </lineage>
</organism>
<dbReference type="PROSITE" id="PS51649">
    <property type="entry name" value="NPH3"/>
    <property type="match status" value="1"/>
</dbReference>
<accession>A0A2G2X6B5</accession>
<dbReference type="EMBL" id="MLFT02000003">
    <property type="protein sequence ID" value="PHT53028.1"/>
    <property type="molecule type" value="Genomic_DNA"/>
</dbReference>
<sequence length="570" mass="64984">MRIEALGLCPPSEFSLVLRSGRIRKLLLEAKDTKVSRINLIGLPGRSDAFELAAKFYYEVNIEITISNVVLLRCATRFMEMTEYTSKKKLEIRTKVFLKDAVFPNISNSIYVLHRCETLLSVSEEVNLVSRLINAIANNACKEQLTSGLSKLEYNFLPKPVQCVDSETPSDQTGGKNQSRNNHSPLYDIDSILRIFSFFLNLDEDDEEDNPLRDESEMVYDFDSPGSPKHSSIIKVSKLLDNYLAEVALDLNLTPSKYIALAELLPDYAHLVYDRLYRAVDIFLKVTTYEKAHSCSVDFITSDHRNATSKVICDYILELMHDSSNIIRLNFMVDEMKRKYGIIISYNKGWRAIQHAYTVIRGTTKEKYNRLPSYLHIMKVNNPGTYTNIKRDDENRHEVAIGEKVRRLSSYSVCLYSASGDNCIDEHVFLQATSAHRGEGQIDNRQIPVGLRDGSALRRHSISQSSNFSEPPRLWRVAVAPEIGFLSSNFQFHLAVIKEKPFMPPCRTNINAQEDEVRPTHGMRTCNRAHTSEPVPTLRVPTLGLLELMLTIARLLRGIFRMQNSDNLFI</sequence>
<evidence type="ECO:0000256" key="2">
    <source>
        <dbReference type="PROSITE-ProRule" id="PRU00982"/>
    </source>
</evidence>
<proteinExistence type="inferred from homology"/>
<dbReference type="Pfam" id="PF03000">
    <property type="entry name" value="NPH3"/>
    <property type="match status" value="1"/>
</dbReference>
<dbReference type="OrthoDB" id="1262723at2759"/>
<reference evidence="5" key="2">
    <citation type="journal article" date="2017" name="J. Anim. Genet.">
        <title>Multiple reference genome sequences of hot pepper reveal the massive evolution of plant disease resistance genes by retroduplication.</title>
        <authorList>
            <person name="Kim S."/>
            <person name="Park J."/>
            <person name="Yeom S.-I."/>
            <person name="Kim Y.-M."/>
            <person name="Seo E."/>
            <person name="Kim K.-T."/>
            <person name="Kim M.-S."/>
            <person name="Lee J.M."/>
            <person name="Cheong K."/>
            <person name="Shin H.-S."/>
            <person name="Kim S.-B."/>
            <person name="Han K."/>
            <person name="Lee J."/>
            <person name="Park M."/>
            <person name="Lee H.-A."/>
            <person name="Lee H.-Y."/>
            <person name="Lee Y."/>
            <person name="Oh S."/>
            <person name="Lee J.H."/>
            <person name="Choi E."/>
            <person name="Choi E."/>
            <person name="Lee S.E."/>
            <person name="Jeon J."/>
            <person name="Kim H."/>
            <person name="Choi G."/>
            <person name="Song H."/>
            <person name="Lee J."/>
            <person name="Lee S.-C."/>
            <person name="Kwon J.-K."/>
            <person name="Lee H.-Y."/>
            <person name="Koo N."/>
            <person name="Hong Y."/>
            <person name="Kim R.W."/>
            <person name="Kang W.-H."/>
            <person name="Huh J.H."/>
            <person name="Kang B.-C."/>
            <person name="Yang T.-J."/>
            <person name="Lee Y.-H."/>
            <person name="Bennetzen J.L."/>
            <person name="Choi D."/>
        </authorList>
    </citation>
    <scope>NUCLEOTIDE SEQUENCE [LARGE SCALE GENOMIC DNA]</scope>
    <source>
        <strain evidence="5">cv. PBC81</strain>
    </source>
</reference>
<evidence type="ECO:0000256" key="1">
    <source>
        <dbReference type="ARBA" id="ARBA00022786"/>
    </source>
</evidence>
<evidence type="ECO:0000259" key="3">
    <source>
        <dbReference type="PROSITE" id="PS51649"/>
    </source>
</evidence>
<comment type="similarity">
    <text evidence="2">Belongs to the NPH3 family.</text>
</comment>
<dbReference type="GO" id="GO:0016567">
    <property type="term" value="P:protein ubiquitination"/>
    <property type="evidence" value="ECO:0007669"/>
    <property type="project" value="UniProtKB-UniPathway"/>
</dbReference>
<dbReference type="InterPro" id="IPR027356">
    <property type="entry name" value="NPH3_dom"/>
</dbReference>
<feature type="domain" description="NPH3" evidence="3">
    <location>
        <begin position="186"/>
        <end position="337"/>
    </location>
</feature>
<comment type="caution">
    <text evidence="4">The sequence shown here is derived from an EMBL/GenBank/DDBJ whole genome shotgun (WGS) entry which is preliminary data.</text>
</comment>
<dbReference type="STRING" id="33114.A0A2G2X6B5"/>
<name>A0A2G2X6B5_CAPBA</name>
<dbReference type="AlphaFoldDB" id="A0A2G2X6B5"/>